<dbReference type="STRING" id="941907.SAMN06295910_2580"/>
<dbReference type="GO" id="GO:0030655">
    <property type="term" value="P:beta-lactam antibiotic catabolic process"/>
    <property type="evidence" value="ECO:0007669"/>
    <property type="project" value="InterPro"/>
</dbReference>
<dbReference type="RefSeq" id="WP_244552354.1">
    <property type="nucleotide sequence ID" value="NZ_LT840185.1"/>
</dbReference>
<dbReference type="EMBL" id="LT840185">
    <property type="protein sequence ID" value="SMF77354.1"/>
    <property type="molecule type" value="Genomic_DNA"/>
</dbReference>
<organism evidence="5 6">
    <name type="scientific">Allosphingosinicella indica</name>
    <dbReference type="NCBI Taxonomy" id="941907"/>
    <lineage>
        <taxon>Bacteria</taxon>
        <taxon>Pseudomonadati</taxon>
        <taxon>Pseudomonadota</taxon>
        <taxon>Alphaproteobacteria</taxon>
        <taxon>Sphingomonadales</taxon>
        <taxon>Sphingomonadaceae</taxon>
        <taxon>Allosphingosinicella</taxon>
    </lineage>
</organism>
<dbReference type="InterPro" id="IPR012338">
    <property type="entry name" value="Beta-lactam/transpept-like"/>
</dbReference>
<dbReference type="AlphaFoldDB" id="A0A1X7H068"/>
<dbReference type="NCBIfam" id="NF033103">
    <property type="entry name" value="bla_class_A"/>
    <property type="match status" value="1"/>
</dbReference>
<keyword evidence="6" id="KW-1185">Reference proteome</keyword>
<dbReference type="GO" id="GO:0008800">
    <property type="term" value="F:beta-lactamase activity"/>
    <property type="evidence" value="ECO:0007669"/>
    <property type="project" value="UniProtKB-EC"/>
</dbReference>
<dbReference type="SUPFAM" id="SSF56601">
    <property type="entry name" value="beta-lactamase/transpeptidase-like"/>
    <property type="match status" value="1"/>
</dbReference>
<dbReference type="Proteomes" id="UP000192934">
    <property type="component" value="Chromosome I"/>
</dbReference>
<dbReference type="EC" id="3.5.2.6" evidence="3"/>
<dbReference type="PANTHER" id="PTHR35333">
    <property type="entry name" value="BETA-LACTAMASE"/>
    <property type="match status" value="1"/>
</dbReference>
<dbReference type="InterPro" id="IPR045155">
    <property type="entry name" value="Beta-lactam_cat"/>
</dbReference>
<protein>
    <recommendedName>
        <fullName evidence="3">beta-lactamase</fullName>
        <ecNumber evidence="3">3.5.2.6</ecNumber>
    </recommendedName>
</protein>
<dbReference type="GO" id="GO:0046677">
    <property type="term" value="P:response to antibiotic"/>
    <property type="evidence" value="ECO:0007669"/>
    <property type="project" value="InterPro"/>
</dbReference>
<evidence type="ECO:0000313" key="5">
    <source>
        <dbReference type="EMBL" id="SMF77354.1"/>
    </source>
</evidence>
<dbReference type="Gene3D" id="3.40.710.10">
    <property type="entry name" value="DD-peptidase/beta-lactamase superfamily"/>
    <property type="match status" value="1"/>
</dbReference>
<accession>A0A1X7H068</accession>
<feature type="domain" description="Beta-lactamase class A catalytic" evidence="4">
    <location>
        <begin position="66"/>
        <end position="325"/>
    </location>
</feature>
<comment type="similarity">
    <text evidence="2">Belongs to the class-A beta-lactamase family.</text>
</comment>
<evidence type="ECO:0000256" key="3">
    <source>
        <dbReference type="ARBA" id="ARBA00012865"/>
    </source>
</evidence>
<proteinExistence type="inferred from homology"/>
<comment type="catalytic activity">
    <reaction evidence="1">
        <text>a beta-lactam + H2O = a substituted beta-amino acid</text>
        <dbReference type="Rhea" id="RHEA:20401"/>
        <dbReference type="ChEBI" id="CHEBI:15377"/>
        <dbReference type="ChEBI" id="CHEBI:35627"/>
        <dbReference type="ChEBI" id="CHEBI:140347"/>
        <dbReference type="EC" id="3.5.2.6"/>
    </reaction>
</comment>
<evidence type="ECO:0000259" key="4">
    <source>
        <dbReference type="Pfam" id="PF13354"/>
    </source>
</evidence>
<evidence type="ECO:0000256" key="2">
    <source>
        <dbReference type="ARBA" id="ARBA00009009"/>
    </source>
</evidence>
<dbReference type="InterPro" id="IPR000871">
    <property type="entry name" value="Beta-lactam_class-A"/>
</dbReference>
<gene>
    <name evidence="5" type="ORF">SAMN06295910_2580</name>
</gene>
<dbReference type="PRINTS" id="PR00118">
    <property type="entry name" value="BLACTAMASEA"/>
</dbReference>
<dbReference type="PANTHER" id="PTHR35333:SF3">
    <property type="entry name" value="BETA-LACTAMASE-TYPE TRANSPEPTIDASE FOLD CONTAINING PROTEIN"/>
    <property type="match status" value="1"/>
</dbReference>
<reference evidence="6" key="1">
    <citation type="submission" date="2017-04" db="EMBL/GenBank/DDBJ databases">
        <authorList>
            <person name="Varghese N."/>
            <person name="Submissions S."/>
        </authorList>
    </citation>
    <scope>NUCLEOTIDE SEQUENCE [LARGE SCALE GENOMIC DNA]</scope>
    <source>
        <strain evidence="6">Dd16</strain>
    </source>
</reference>
<evidence type="ECO:0000256" key="1">
    <source>
        <dbReference type="ARBA" id="ARBA00001526"/>
    </source>
</evidence>
<sequence>MIFAASAIVGAMVPHAYATSASPPKSATAQKIEQALPAFSPSQQAAQRILEARVQSIGRAFNGDVGIAVRDVATGWTTAYDGDTFFPQQSVSKFWVQLTALDRADQGKLNLANSVTVGRDDLTLFHQPIRAMVLKNGGFTTTMSDLMHRAITQSDNTANDFVLWKAGGPDAVRAFLHKNGLDGIRFGPGERLLQTRIAGIEWNQSWATNNGFYTARSALPTEVRRANLERYIADPMDGATPRAVVEALARLKRGELLSPASTSRILGIMSNTRTGAQRLKGGLAPGWNLAHKTGTGQVLGAMQAGYNDIGLLTGPDGRSYAVAVLIRRTSAPLPQRMAMMQDVTRAVIDFDANIEHPPIMASRPLPDRPLERTFEQPVQRAVAQPQRSLADELAPILSAAHD</sequence>
<dbReference type="Pfam" id="PF13354">
    <property type="entry name" value="Beta-lactamase2"/>
    <property type="match status" value="1"/>
</dbReference>
<evidence type="ECO:0000313" key="6">
    <source>
        <dbReference type="Proteomes" id="UP000192934"/>
    </source>
</evidence>
<name>A0A1X7H068_9SPHN</name>